<dbReference type="Pfam" id="PF04116">
    <property type="entry name" value="FA_hydroxylase"/>
    <property type="match status" value="1"/>
</dbReference>
<dbReference type="RefSeq" id="WP_111593219.1">
    <property type="nucleotide sequence ID" value="NZ_QLMA01000005.1"/>
</dbReference>
<evidence type="ECO:0000256" key="5">
    <source>
        <dbReference type="SAM" id="Phobius"/>
    </source>
</evidence>
<keyword evidence="4 5" id="KW-0472">Membrane</keyword>
<evidence type="ECO:0000259" key="6">
    <source>
        <dbReference type="Pfam" id="PF04116"/>
    </source>
</evidence>
<keyword evidence="8" id="KW-1185">Reference proteome</keyword>
<feature type="transmembrane region" description="Helical" evidence="5">
    <location>
        <begin position="94"/>
        <end position="112"/>
    </location>
</feature>
<sequence>MWYLDTLMKMPAWQLFLVFLLQNLVVFGAALGLGYAIRHYFGISTPTITRKEWSVAGITVIINSLITLVGGMLWQSGFIRLSWGWSINVLTDTVLLLLAMDLLMYIFHYIIHHTVLYRYIHQLHHASIDPTPIDLFVLHPVETMGFGILWLMVLLSASFNLPAVIIYLCLNVIFGVVGHLGFEPLERHGSGQLKILQWIGTSRFHHAHHQDIKGNFGFYTSIWDRLFRTYLPENKQ</sequence>
<dbReference type="PANTHER" id="PTHR11863">
    <property type="entry name" value="STEROL DESATURASE"/>
    <property type="match status" value="1"/>
</dbReference>
<comment type="caution">
    <text evidence="7">The sequence shown here is derived from an EMBL/GenBank/DDBJ whole genome shotgun (WGS) entry which is preliminary data.</text>
</comment>
<dbReference type="EMBL" id="QLMA01000005">
    <property type="protein sequence ID" value="RAJ80211.1"/>
    <property type="molecule type" value="Genomic_DNA"/>
</dbReference>
<name>A0A327VW34_9BACT</name>
<keyword evidence="3 5" id="KW-1133">Transmembrane helix</keyword>
<feature type="transmembrane region" description="Helical" evidence="5">
    <location>
        <begin position="12"/>
        <end position="33"/>
    </location>
</feature>
<dbReference type="InterPro" id="IPR006694">
    <property type="entry name" value="Fatty_acid_hydroxylase"/>
</dbReference>
<comment type="subcellular location">
    <subcellularLocation>
        <location evidence="1">Membrane</location>
    </subcellularLocation>
</comment>
<dbReference type="InterPro" id="IPR050307">
    <property type="entry name" value="Sterol_Desaturase_Related"/>
</dbReference>
<reference evidence="7 8" key="1">
    <citation type="submission" date="2018-06" db="EMBL/GenBank/DDBJ databases">
        <title>Genomic Encyclopedia of Archaeal and Bacterial Type Strains, Phase II (KMG-II): from individual species to whole genera.</title>
        <authorList>
            <person name="Goeker M."/>
        </authorList>
    </citation>
    <scope>NUCLEOTIDE SEQUENCE [LARGE SCALE GENOMIC DNA]</scope>
    <source>
        <strain evidence="7 8">DSM 29821</strain>
    </source>
</reference>
<feature type="transmembrane region" description="Helical" evidence="5">
    <location>
        <begin position="161"/>
        <end position="182"/>
    </location>
</feature>
<evidence type="ECO:0000313" key="7">
    <source>
        <dbReference type="EMBL" id="RAJ80211.1"/>
    </source>
</evidence>
<feature type="transmembrane region" description="Helical" evidence="5">
    <location>
        <begin position="133"/>
        <end position="155"/>
    </location>
</feature>
<organism evidence="7 8">
    <name type="scientific">Chitinophaga dinghuensis</name>
    <dbReference type="NCBI Taxonomy" id="1539050"/>
    <lineage>
        <taxon>Bacteria</taxon>
        <taxon>Pseudomonadati</taxon>
        <taxon>Bacteroidota</taxon>
        <taxon>Chitinophagia</taxon>
        <taxon>Chitinophagales</taxon>
        <taxon>Chitinophagaceae</taxon>
        <taxon>Chitinophaga</taxon>
    </lineage>
</organism>
<dbReference type="GO" id="GO:0016020">
    <property type="term" value="C:membrane"/>
    <property type="evidence" value="ECO:0007669"/>
    <property type="project" value="UniProtKB-SubCell"/>
</dbReference>
<dbReference type="GO" id="GO:0016491">
    <property type="term" value="F:oxidoreductase activity"/>
    <property type="evidence" value="ECO:0007669"/>
    <property type="project" value="InterPro"/>
</dbReference>
<evidence type="ECO:0000256" key="4">
    <source>
        <dbReference type="ARBA" id="ARBA00023136"/>
    </source>
</evidence>
<evidence type="ECO:0000313" key="8">
    <source>
        <dbReference type="Proteomes" id="UP000249819"/>
    </source>
</evidence>
<dbReference type="AlphaFoldDB" id="A0A327VW34"/>
<feature type="transmembrane region" description="Helical" evidence="5">
    <location>
        <begin position="53"/>
        <end position="74"/>
    </location>
</feature>
<dbReference type="Proteomes" id="UP000249819">
    <property type="component" value="Unassembled WGS sequence"/>
</dbReference>
<accession>A0A327VW34</accession>
<evidence type="ECO:0000256" key="1">
    <source>
        <dbReference type="ARBA" id="ARBA00004370"/>
    </source>
</evidence>
<dbReference type="GO" id="GO:0005506">
    <property type="term" value="F:iron ion binding"/>
    <property type="evidence" value="ECO:0007669"/>
    <property type="project" value="InterPro"/>
</dbReference>
<evidence type="ECO:0000256" key="3">
    <source>
        <dbReference type="ARBA" id="ARBA00022989"/>
    </source>
</evidence>
<proteinExistence type="predicted"/>
<dbReference type="GO" id="GO:0008610">
    <property type="term" value="P:lipid biosynthetic process"/>
    <property type="evidence" value="ECO:0007669"/>
    <property type="project" value="InterPro"/>
</dbReference>
<feature type="domain" description="Fatty acid hydroxylase" evidence="6">
    <location>
        <begin position="94"/>
        <end position="229"/>
    </location>
</feature>
<keyword evidence="2 5" id="KW-0812">Transmembrane</keyword>
<dbReference type="OrthoDB" id="9770329at2"/>
<gene>
    <name evidence="7" type="ORF">CLV59_105319</name>
</gene>
<evidence type="ECO:0000256" key="2">
    <source>
        <dbReference type="ARBA" id="ARBA00022692"/>
    </source>
</evidence>
<protein>
    <submittedName>
        <fullName evidence="7">Sterol desaturase/sphingolipid hydroxylase (Fatty acid hydroxylase superfamily)</fullName>
    </submittedName>
</protein>